<keyword evidence="4" id="KW-1185">Reference proteome</keyword>
<dbReference type="SUPFAM" id="SSF82649">
    <property type="entry name" value="SufE/NifU"/>
    <property type="match status" value="1"/>
</dbReference>
<comment type="similarity">
    <text evidence="1">Belongs to the NifU family.</text>
</comment>
<dbReference type="NCBIfam" id="TIGR01994">
    <property type="entry name" value="SUF_scaf_2"/>
    <property type="match status" value="1"/>
</dbReference>
<reference evidence="3 4" key="1">
    <citation type="journal article" date="2015" name="Int. J. Syst. Evol. Microbiol.">
        <title>Sporolactobacillus shoreae sp. nov. and Sporolactobacillus spathodeae sp. nov., two spore-forming lactic acid bacteria isolated from tree barks in Thailand.</title>
        <authorList>
            <person name="Thamacharoensuk T."/>
            <person name="Kitahara M."/>
            <person name="Ohkuma M."/>
            <person name="Thongchul N."/>
            <person name="Tanasupawat S."/>
        </authorList>
    </citation>
    <scope>NUCLEOTIDE SEQUENCE [LARGE SCALE GENOMIC DNA]</scope>
    <source>
        <strain evidence="3 4">BK92</strain>
    </source>
</reference>
<evidence type="ECO:0000256" key="1">
    <source>
        <dbReference type="ARBA" id="ARBA00006420"/>
    </source>
</evidence>
<dbReference type="OrthoDB" id="9804157at2"/>
<feature type="domain" description="NIF system FeS cluster assembly NifU N-terminal" evidence="2">
    <location>
        <begin position="10"/>
        <end position="129"/>
    </location>
</feature>
<protein>
    <submittedName>
        <fullName evidence="3">SUF system NifU family Fe-S cluster assembly protein</fullName>
    </submittedName>
</protein>
<dbReference type="FunFam" id="3.90.1010.10:FF:000002">
    <property type="entry name" value="Iron-sulfur cluster assembly scaffold protein NifU"/>
    <property type="match status" value="1"/>
</dbReference>
<organism evidence="3 4">
    <name type="scientific">Sporolactobacillus shoreae</name>
    <dbReference type="NCBI Taxonomy" id="1465501"/>
    <lineage>
        <taxon>Bacteria</taxon>
        <taxon>Bacillati</taxon>
        <taxon>Bacillota</taxon>
        <taxon>Bacilli</taxon>
        <taxon>Bacillales</taxon>
        <taxon>Sporolactobacillaceae</taxon>
        <taxon>Sporolactobacillus</taxon>
    </lineage>
</organism>
<name>A0A4Z0GN78_9BACL</name>
<comment type="caution">
    <text evidence="3">The sequence shown here is derived from an EMBL/GenBank/DDBJ whole genome shotgun (WGS) entry which is preliminary data.</text>
</comment>
<dbReference type="PANTHER" id="PTHR10093">
    <property type="entry name" value="IRON-SULFUR CLUSTER ASSEMBLY ENZYME NIFU HOMOLOG"/>
    <property type="match status" value="1"/>
</dbReference>
<dbReference type="RefSeq" id="WP_135349164.1">
    <property type="nucleotide sequence ID" value="NZ_SRJD01000015.1"/>
</dbReference>
<evidence type="ECO:0000313" key="3">
    <source>
        <dbReference type="EMBL" id="TGA97249.1"/>
    </source>
</evidence>
<dbReference type="Pfam" id="PF01592">
    <property type="entry name" value="NifU_N"/>
    <property type="match status" value="1"/>
</dbReference>
<evidence type="ECO:0000313" key="4">
    <source>
        <dbReference type="Proteomes" id="UP000298347"/>
    </source>
</evidence>
<gene>
    <name evidence="3" type="ORF">E4665_12695</name>
</gene>
<dbReference type="InterPro" id="IPR002871">
    <property type="entry name" value="NIF_FeS_clus_asmbl_NifU_N"/>
</dbReference>
<dbReference type="GO" id="GO:0005506">
    <property type="term" value="F:iron ion binding"/>
    <property type="evidence" value="ECO:0007669"/>
    <property type="project" value="InterPro"/>
</dbReference>
<dbReference type="GO" id="GO:0051536">
    <property type="term" value="F:iron-sulfur cluster binding"/>
    <property type="evidence" value="ECO:0007669"/>
    <property type="project" value="InterPro"/>
</dbReference>
<dbReference type="EMBL" id="SRJD01000015">
    <property type="protein sequence ID" value="TGA97249.1"/>
    <property type="molecule type" value="Genomic_DNA"/>
</dbReference>
<dbReference type="AlphaFoldDB" id="A0A4Z0GN78"/>
<sequence length="152" mass="16925">MSFNHLDQLYRSVIMDHYKRPRNHGDLDDPDSITVSMNNPSCGDKIHISLKLDGDKIVDVKYSGSGCAISQSSASMMTEAIKGLSIKDAHELSFDFSEMVQGREHNDDLDLGDAEALQGVSQYPARIKCATLPWKAMEKGLREAVKEHSEQQ</sequence>
<dbReference type="GO" id="GO:0016226">
    <property type="term" value="P:iron-sulfur cluster assembly"/>
    <property type="evidence" value="ECO:0007669"/>
    <property type="project" value="InterPro"/>
</dbReference>
<proteinExistence type="inferred from homology"/>
<evidence type="ECO:0000259" key="2">
    <source>
        <dbReference type="Pfam" id="PF01592"/>
    </source>
</evidence>
<dbReference type="CDD" id="cd06664">
    <property type="entry name" value="IscU_like"/>
    <property type="match status" value="1"/>
</dbReference>
<dbReference type="Proteomes" id="UP000298347">
    <property type="component" value="Unassembled WGS sequence"/>
</dbReference>
<dbReference type="Gene3D" id="3.90.1010.10">
    <property type="match status" value="1"/>
</dbReference>
<accession>A0A4Z0GN78</accession>